<name>A0AAP9VZL6_9PSED</name>
<dbReference type="GeneID" id="61649776"/>
<dbReference type="RefSeq" id="WP_157832214.1">
    <property type="nucleotide sequence ID" value="NZ_CP025309.1"/>
</dbReference>
<evidence type="ECO:0000313" key="1">
    <source>
        <dbReference type="EMBL" id="QNR49890.1"/>
    </source>
</evidence>
<evidence type="ECO:0008006" key="3">
    <source>
        <dbReference type="Google" id="ProtNLM"/>
    </source>
</evidence>
<dbReference type="Proteomes" id="UP000516316">
    <property type="component" value="Chromosome"/>
</dbReference>
<dbReference type="EMBL" id="CP061079">
    <property type="protein sequence ID" value="QNR49890.1"/>
    <property type="molecule type" value="Genomic_DNA"/>
</dbReference>
<accession>A0AAP9VZL6</accession>
<protein>
    <recommendedName>
        <fullName evidence="3">HNH endonuclease</fullName>
    </recommendedName>
</protein>
<gene>
    <name evidence="1" type="ORF">HLB40_10390</name>
</gene>
<evidence type="ECO:0000313" key="2">
    <source>
        <dbReference type="Proteomes" id="UP000516316"/>
    </source>
</evidence>
<sequence>MRSLQYKIIPDRSILPAITSHYIILQPIELEIKTAYRRYVKTKGLPITPPLNTCNEQKDALIAAYENRPKAAKLEWIDLIYYNGLESCPFCGGDGARTIEHYLPKACYPEFSVFSLNLLPSCGSCNTKRNNINEYGAPTALLHPYFDKLLLSRISLYVDIKVEYGIPEFGPLLYDQDGLTEEEICRVDHHIDSSVDEITYFNKCRALFSEIRGRSMRWPTVAEFRKEVVSYEFYLCQKSGDYNSWRYAFYHGLNRLEDEDINVLVADVLGTQPT</sequence>
<dbReference type="AlphaFoldDB" id="A0AAP9VZL6"/>
<reference evidence="1 2" key="1">
    <citation type="submission" date="2020-09" db="EMBL/GenBank/DDBJ databases">
        <title>The Genome Sequence of Pseudomonas chlororaphis strain Qlu-1 - A phenazine-derivative-producing strain.</title>
        <authorList>
            <person name="Li L."/>
            <person name="Liu K."/>
        </authorList>
    </citation>
    <scope>NUCLEOTIDE SEQUENCE [LARGE SCALE GENOMIC DNA]</scope>
    <source>
        <strain evidence="2">qlu-1</strain>
    </source>
</reference>
<organism evidence="1 2">
    <name type="scientific">Pseudomonas chlororaphis</name>
    <dbReference type="NCBI Taxonomy" id="587753"/>
    <lineage>
        <taxon>Bacteria</taxon>
        <taxon>Pseudomonadati</taxon>
        <taxon>Pseudomonadota</taxon>
        <taxon>Gammaproteobacteria</taxon>
        <taxon>Pseudomonadales</taxon>
        <taxon>Pseudomonadaceae</taxon>
        <taxon>Pseudomonas</taxon>
    </lineage>
</organism>
<dbReference type="Gene3D" id="1.10.30.50">
    <property type="match status" value="1"/>
</dbReference>
<proteinExistence type="predicted"/>